<evidence type="ECO:0000256" key="5">
    <source>
        <dbReference type="SAM" id="MobiDB-lite"/>
    </source>
</evidence>
<evidence type="ECO:0000259" key="6">
    <source>
        <dbReference type="Pfam" id="PF22891"/>
    </source>
</evidence>
<dbReference type="CDD" id="cd22391">
    <property type="entry name" value="KH-I_PNO1_rpt1"/>
    <property type="match status" value="1"/>
</dbReference>
<accession>A0A9K3PHA8</accession>
<evidence type="ECO:0000256" key="4">
    <source>
        <dbReference type="ARBA" id="ARBA00023242"/>
    </source>
</evidence>
<dbReference type="Pfam" id="PF22891">
    <property type="entry name" value="KH_PNO1_2nd"/>
    <property type="match status" value="1"/>
</dbReference>
<sequence>MDYEEEIIGVQEMDLSSAATTIDPSVIQSRILQSTSLQKEDAAMEEDDGTESNHQPVFPKLSAAQASGNKIEYRRVRCPPHRYTPLRDNWEQILTPLVEYLKLQVRFNTKTRSVEMKTSPHTIDVGALQKGADFVSAFMMGFEVQDAVALLRLDDLYVESFQVTDVKLLRGDHLSRAIGRVAGQDGKTRFAIENATRTRIVIADQRIHMLGSYANLRVARNAICDLILGAPPGKVYNNMRNVAKRMSERY</sequence>
<dbReference type="PANTHER" id="PTHR12826:SF13">
    <property type="entry name" value="RNA-BINDING PROTEIN PNO1"/>
    <property type="match status" value="1"/>
</dbReference>
<feature type="region of interest" description="Disordered" evidence="5">
    <location>
        <begin position="37"/>
        <end position="56"/>
    </location>
</feature>
<dbReference type="InterPro" id="IPR055212">
    <property type="entry name" value="KH-I_PNO1_first"/>
</dbReference>
<evidence type="ECO:0000256" key="1">
    <source>
        <dbReference type="ARBA" id="ARBA00004604"/>
    </source>
</evidence>
<reference evidence="7" key="1">
    <citation type="journal article" date="2021" name="Sci. Rep.">
        <title>Diploid genomic architecture of Nitzschia inconspicua, an elite biomass production diatom.</title>
        <authorList>
            <person name="Oliver A."/>
            <person name="Podell S."/>
            <person name="Pinowska A."/>
            <person name="Traller J.C."/>
            <person name="Smith S.R."/>
            <person name="McClure R."/>
            <person name="Beliaev A."/>
            <person name="Bohutskyi P."/>
            <person name="Hill E.A."/>
            <person name="Rabines A."/>
            <person name="Zheng H."/>
            <person name="Allen L.Z."/>
            <person name="Kuo A."/>
            <person name="Grigoriev I.V."/>
            <person name="Allen A.E."/>
            <person name="Hazlebeck D."/>
            <person name="Allen E.E."/>
        </authorList>
    </citation>
    <scope>NUCLEOTIDE SEQUENCE</scope>
    <source>
        <strain evidence="7">Hildebrandi</strain>
    </source>
</reference>
<comment type="caution">
    <text evidence="7">The sequence shown here is derived from an EMBL/GenBank/DDBJ whole genome shotgun (WGS) entry which is preliminary data.</text>
</comment>
<dbReference type="PANTHER" id="PTHR12826">
    <property type="entry name" value="RIBONUCLEASE Y"/>
    <property type="match status" value="1"/>
</dbReference>
<dbReference type="GO" id="GO:0005730">
    <property type="term" value="C:nucleolus"/>
    <property type="evidence" value="ECO:0007669"/>
    <property type="project" value="UniProtKB-SubCell"/>
</dbReference>
<dbReference type="Proteomes" id="UP000693970">
    <property type="component" value="Unassembled WGS sequence"/>
</dbReference>
<evidence type="ECO:0000313" key="7">
    <source>
        <dbReference type="EMBL" id="KAG7347185.1"/>
    </source>
</evidence>
<proteinExistence type="inferred from homology"/>
<comment type="similarity">
    <text evidence="2">Belongs to the PNO1 family.</text>
</comment>
<evidence type="ECO:0000256" key="2">
    <source>
        <dbReference type="ARBA" id="ARBA00007515"/>
    </source>
</evidence>
<dbReference type="FunFam" id="3.30.1370.10:FF:000009">
    <property type="entry name" value="RNA-binding protein PNO1"/>
    <property type="match status" value="1"/>
</dbReference>
<keyword evidence="4" id="KW-0539">Nucleus</keyword>
<evidence type="ECO:0000256" key="3">
    <source>
        <dbReference type="ARBA" id="ARBA00022884"/>
    </source>
</evidence>
<gene>
    <name evidence="7" type="ORF">IV203_006254</name>
</gene>
<organism evidence="7 8">
    <name type="scientific">Nitzschia inconspicua</name>
    <dbReference type="NCBI Taxonomy" id="303405"/>
    <lineage>
        <taxon>Eukaryota</taxon>
        <taxon>Sar</taxon>
        <taxon>Stramenopiles</taxon>
        <taxon>Ochrophyta</taxon>
        <taxon>Bacillariophyta</taxon>
        <taxon>Bacillariophyceae</taxon>
        <taxon>Bacillariophycidae</taxon>
        <taxon>Bacillariales</taxon>
        <taxon>Bacillariaceae</taxon>
        <taxon>Nitzschia</taxon>
    </lineage>
</organism>
<dbReference type="AlphaFoldDB" id="A0A9K3PHA8"/>
<dbReference type="OrthoDB" id="1932641at2759"/>
<reference evidence="7" key="2">
    <citation type="submission" date="2021-04" db="EMBL/GenBank/DDBJ databases">
        <authorList>
            <person name="Podell S."/>
        </authorList>
    </citation>
    <scope>NUCLEOTIDE SEQUENCE</scope>
    <source>
        <strain evidence="7">Hildebrandi</strain>
    </source>
</reference>
<dbReference type="GO" id="GO:0003723">
    <property type="term" value="F:RNA binding"/>
    <property type="evidence" value="ECO:0007669"/>
    <property type="project" value="UniProtKB-KW"/>
</dbReference>
<keyword evidence="8" id="KW-1185">Reference proteome</keyword>
<comment type="subcellular location">
    <subcellularLocation>
        <location evidence="1">Nucleus</location>
        <location evidence="1">Nucleolus</location>
    </subcellularLocation>
</comment>
<evidence type="ECO:0000313" key="8">
    <source>
        <dbReference type="Proteomes" id="UP000693970"/>
    </source>
</evidence>
<feature type="domain" description="PNO1 second type I KH" evidence="6">
    <location>
        <begin position="160"/>
        <end position="243"/>
    </location>
</feature>
<protein>
    <submittedName>
        <fullName evidence="7">KH domain containing protein</fullName>
    </submittedName>
</protein>
<dbReference type="EMBL" id="JAGRRH010000021">
    <property type="protein sequence ID" value="KAG7347185.1"/>
    <property type="molecule type" value="Genomic_DNA"/>
</dbReference>
<keyword evidence="3" id="KW-0694">RNA-binding</keyword>
<dbReference type="InterPro" id="IPR055211">
    <property type="entry name" value="KH_PNO1_2nd"/>
</dbReference>
<dbReference type="CDD" id="cd22392">
    <property type="entry name" value="KH-I_PNO1_rpt2"/>
    <property type="match status" value="1"/>
</dbReference>
<name>A0A9K3PHA8_9STRA</name>